<dbReference type="PANTHER" id="PTHR11136:SF0">
    <property type="entry name" value="DIHYDROFOLATE SYNTHETASE-RELATED"/>
    <property type="match status" value="1"/>
</dbReference>
<keyword evidence="3" id="KW-0547">Nucleotide-binding</keyword>
<organism evidence="5 6">
    <name type="scientific">Hibiscus sabdariffa</name>
    <name type="common">roselle</name>
    <dbReference type="NCBI Taxonomy" id="183260"/>
    <lineage>
        <taxon>Eukaryota</taxon>
        <taxon>Viridiplantae</taxon>
        <taxon>Streptophyta</taxon>
        <taxon>Embryophyta</taxon>
        <taxon>Tracheophyta</taxon>
        <taxon>Spermatophyta</taxon>
        <taxon>Magnoliopsida</taxon>
        <taxon>eudicotyledons</taxon>
        <taxon>Gunneridae</taxon>
        <taxon>Pentapetalae</taxon>
        <taxon>rosids</taxon>
        <taxon>malvids</taxon>
        <taxon>Malvales</taxon>
        <taxon>Malvaceae</taxon>
        <taxon>Malvoideae</taxon>
        <taxon>Hibiscus</taxon>
    </lineage>
</organism>
<dbReference type="PROSITE" id="PS01012">
    <property type="entry name" value="FOLYLPOLYGLU_SYNT_2"/>
    <property type="match status" value="1"/>
</dbReference>
<dbReference type="InterPro" id="IPR036565">
    <property type="entry name" value="Mur-like_cat_sf"/>
</dbReference>
<evidence type="ECO:0000313" key="6">
    <source>
        <dbReference type="Proteomes" id="UP001396334"/>
    </source>
</evidence>
<dbReference type="SUPFAM" id="SSF53623">
    <property type="entry name" value="MurD-like peptide ligases, catalytic domain"/>
    <property type="match status" value="1"/>
</dbReference>
<gene>
    <name evidence="5" type="ORF">V6N11_071819</name>
</gene>
<keyword evidence="4" id="KW-0067">ATP-binding</keyword>
<dbReference type="EMBL" id="JBBPBN010000003">
    <property type="protein sequence ID" value="KAK9043478.1"/>
    <property type="molecule type" value="Genomic_DNA"/>
</dbReference>
<keyword evidence="6" id="KW-1185">Reference proteome</keyword>
<evidence type="ECO:0000256" key="4">
    <source>
        <dbReference type="ARBA" id="ARBA00022840"/>
    </source>
</evidence>
<name>A0ABR2U203_9ROSI</name>
<evidence type="ECO:0000313" key="5">
    <source>
        <dbReference type="EMBL" id="KAK9043478.1"/>
    </source>
</evidence>
<evidence type="ECO:0000256" key="2">
    <source>
        <dbReference type="ARBA" id="ARBA00022598"/>
    </source>
</evidence>
<dbReference type="InterPro" id="IPR001645">
    <property type="entry name" value="Folylpolyglutamate_synth"/>
</dbReference>
<comment type="caution">
    <text evidence="5">The sequence shown here is derived from an EMBL/GenBank/DDBJ whole genome shotgun (WGS) entry which is preliminary data.</text>
</comment>
<dbReference type="PANTHER" id="PTHR11136">
    <property type="entry name" value="FOLYLPOLYGLUTAMATE SYNTHASE-RELATED"/>
    <property type="match status" value="1"/>
</dbReference>
<evidence type="ECO:0000256" key="1">
    <source>
        <dbReference type="ARBA" id="ARBA00008276"/>
    </source>
</evidence>
<evidence type="ECO:0000256" key="3">
    <source>
        <dbReference type="ARBA" id="ARBA00022741"/>
    </source>
</evidence>
<proteinExistence type="inferred from homology"/>
<dbReference type="InterPro" id="IPR018109">
    <property type="entry name" value="Folylpolyglutamate_synth_CS"/>
</dbReference>
<sequence length="158" mass="17247">MSVGRVGELVSSNTLNSIFSRIKQRLDEAIVLENGCLSHFEVLTVVTFALFSQENVDNAIIEAGLGGARDATNVISSSELVMSIITTIDKEHLAALGGSLESIAMAKAGIIKNGRPVRTMIRIKTLVYDACFLSAYMCALPYHFDMYSLKLLDPWIFA</sequence>
<accession>A0ABR2U203</accession>
<comment type="similarity">
    <text evidence="1">Belongs to the folylpolyglutamate synthase family.</text>
</comment>
<dbReference type="Proteomes" id="UP001396334">
    <property type="component" value="Unassembled WGS sequence"/>
</dbReference>
<protein>
    <recommendedName>
        <fullName evidence="7">Mur ligase central domain-containing protein</fullName>
    </recommendedName>
</protein>
<reference evidence="5 6" key="1">
    <citation type="journal article" date="2024" name="G3 (Bethesda)">
        <title>Genome assembly of Hibiscus sabdariffa L. provides insights into metabolisms of medicinal natural products.</title>
        <authorList>
            <person name="Kim T."/>
        </authorList>
    </citation>
    <scope>NUCLEOTIDE SEQUENCE [LARGE SCALE GENOMIC DNA]</scope>
    <source>
        <strain evidence="5">TK-2024</strain>
        <tissue evidence="5">Old leaves</tissue>
    </source>
</reference>
<evidence type="ECO:0008006" key="7">
    <source>
        <dbReference type="Google" id="ProtNLM"/>
    </source>
</evidence>
<dbReference type="Gene3D" id="3.40.1190.10">
    <property type="entry name" value="Mur-like, catalytic domain"/>
    <property type="match status" value="1"/>
</dbReference>
<keyword evidence="2" id="KW-0436">Ligase</keyword>